<evidence type="ECO:0000313" key="1">
    <source>
        <dbReference type="EMBL" id="KUH58333.1"/>
    </source>
</evidence>
<keyword evidence="2" id="KW-1185">Reference proteome</keyword>
<proteinExistence type="predicted"/>
<protein>
    <submittedName>
        <fullName evidence="1">Uncharacterized protein</fullName>
    </submittedName>
</protein>
<evidence type="ECO:0000313" key="2">
    <source>
        <dbReference type="Proteomes" id="UP000054078"/>
    </source>
</evidence>
<dbReference type="EMBL" id="LOJF01000009">
    <property type="protein sequence ID" value="KUH58333.1"/>
    <property type="molecule type" value="Genomic_DNA"/>
</dbReference>
<reference evidence="1 2" key="1">
    <citation type="submission" date="2015-12" db="EMBL/GenBank/DDBJ databases">
        <title>Draft Genome Sequence of Olsenella scatoligenes SK9K4T; a Producer of 3-Methylindole- (skatole) and 4-Methylphenol- (p-cresol) Isolated from Pig Feces.</title>
        <authorList>
            <person name="Li X."/>
            <person name="Borg B."/>
            <person name="Canibe N."/>
        </authorList>
    </citation>
    <scope>NUCLEOTIDE SEQUENCE [LARGE SCALE GENOMIC DNA]</scope>
    <source>
        <strain evidence="1 2">SK9K4</strain>
    </source>
</reference>
<sequence length="62" mass="6986">MRGGKRWVTFRRRVQTFELNAIPIPSSLIADTAMDVANLHCLAKVRLIQLFAIAKDEADGIF</sequence>
<dbReference type="Proteomes" id="UP000054078">
    <property type="component" value="Unassembled WGS sequence"/>
</dbReference>
<comment type="caution">
    <text evidence="1">The sequence shown here is derived from an EMBL/GenBank/DDBJ whole genome shotgun (WGS) entry which is preliminary data.</text>
</comment>
<accession>A0A117J4G2</accession>
<organism evidence="1 2">
    <name type="scientific">Tractidigestivibacter scatoligenes</name>
    <name type="common">Olsenella scatoligenes</name>
    <dbReference type="NCBI Taxonomy" id="1299998"/>
    <lineage>
        <taxon>Bacteria</taxon>
        <taxon>Bacillati</taxon>
        <taxon>Actinomycetota</taxon>
        <taxon>Coriobacteriia</taxon>
        <taxon>Coriobacteriales</taxon>
        <taxon>Atopobiaceae</taxon>
        <taxon>Tractidigestivibacter</taxon>
    </lineage>
</organism>
<name>A0A117J4G2_TRASO</name>
<gene>
    <name evidence="1" type="ORF">AUL39_04800</name>
</gene>
<dbReference type="AlphaFoldDB" id="A0A117J4G2"/>